<feature type="transmembrane region" description="Helical" evidence="1">
    <location>
        <begin position="200"/>
        <end position="217"/>
    </location>
</feature>
<feature type="transmembrane region" description="Helical" evidence="1">
    <location>
        <begin position="280"/>
        <end position="308"/>
    </location>
</feature>
<feature type="transmembrane region" description="Helical" evidence="1">
    <location>
        <begin position="65"/>
        <end position="85"/>
    </location>
</feature>
<sequence>MNYSSLALALFLPWLVGWLTLTLLSQRSAAHNQVASNLGFALPVGTALLYLLLRLQHLVRGEIQLTASLLALACLALALATTAVTRHRRLPELRPVAVTTAPRQTLWLALILLLLIGHLTLVTVEILYRPVYPWDAWLNWMYRAKAWFYTAAFLPMDSPLDWKAGNSSALYNVAGSHYPEFVPGLALWTALALGQWSDTLVNLPTLVCGVALALALYGECRRAGTSAVLALLAATSLISLPLLGSHLALAGQADIWMAAFTGLGFIKLIAGLRAGHTGPIAMGLLLILFSALVKLEGLAWFCVALLTLALARYPRLASAALLLAAIVAGIAVAAGGLYAELPLLGGIGLKDDRVFVPLLGDFAVQGGYLLDDYWSNFVAGSSWHLLWPLLLLSALGAIRLRGSPLRRVVPAFLAAFTLAQVLIFGFTEQGQWAEHWTAINRLPLHFAPALVFCIALVAHEYMAQQRAPGKREIAVPLLGGLALTALICAVTLLRSAGGEEQAALRFDAAQLNMVSGGGYLRDGAGVINRFDNSIAVVTTGPIELDARTRSIASVATISDNYGEGRFFWRRGDTPDEFYSVSLGGHGRHLINLSAEPEWRGQIIEVGLFFENGWNEPIRFRELALLPSTTGQQWHLLMRAWHDLPLWSQRSVHFLAEGPAAPMLSPALLMVIWLTATAIIALLLPATRSRAVYPILTCALLAWAALDARWAAQLVKQTGVTTERFSGKDRNYLDLGDDRALYQLARAALAIKQHTNAPVLLITPDASLEFEMLRTKYHLLPSPAYVHWGKPMTAADMGYELAILVTANAEPGQVEQHIQQFQERFQRRHGRRPVIVQRSAAGVLFAFEDSASRLQKRPGDA</sequence>
<reference evidence="2 3" key="1">
    <citation type="submission" date="2019-09" db="EMBL/GenBank/DDBJ databases">
        <authorList>
            <person name="Chen X.-Y."/>
        </authorList>
    </citation>
    <scope>NUCLEOTIDE SEQUENCE [LARGE SCALE GENOMIC DNA]</scope>
    <source>
        <strain evidence="2 3">NY5</strain>
    </source>
</reference>
<comment type="caution">
    <text evidence="2">The sequence shown here is derived from an EMBL/GenBank/DDBJ whole genome shotgun (WGS) entry which is preliminary data.</text>
</comment>
<feature type="transmembrane region" description="Helical" evidence="1">
    <location>
        <begin position="35"/>
        <end position="53"/>
    </location>
</feature>
<dbReference type="Proteomes" id="UP000323708">
    <property type="component" value="Unassembled WGS sequence"/>
</dbReference>
<feature type="transmembrane region" description="Helical" evidence="1">
    <location>
        <begin position="473"/>
        <end position="493"/>
    </location>
</feature>
<keyword evidence="1" id="KW-0812">Transmembrane</keyword>
<feature type="transmembrane region" description="Helical" evidence="1">
    <location>
        <begin position="442"/>
        <end position="461"/>
    </location>
</feature>
<feature type="transmembrane region" description="Helical" evidence="1">
    <location>
        <begin position="320"/>
        <end position="339"/>
    </location>
</feature>
<proteinExistence type="predicted"/>
<feature type="transmembrane region" description="Helical" evidence="1">
    <location>
        <begin position="377"/>
        <end position="396"/>
    </location>
</feature>
<gene>
    <name evidence="2" type="ORF">F0M18_16165</name>
</gene>
<evidence type="ECO:0000313" key="2">
    <source>
        <dbReference type="EMBL" id="KAA1189209.1"/>
    </source>
</evidence>
<evidence type="ECO:0000313" key="3">
    <source>
        <dbReference type="Proteomes" id="UP000323708"/>
    </source>
</evidence>
<dbReference type="RefSeq" id="WP_149612507.1">
    <property type="nucleotide sequence ID" value="NZ_VTUX01000008.1"/>
</dbReference>
<feature type="transmembrane region" description="Helical" evidence="1">
    <location>
        <begin position="105"/>
        <end position="128"/>
    </location>
</feature>
<organism evidence="2 3">
    <name type="scientific">Pseudohalioglobus sediminis</name>
    <dbReference type="NCBI Taxonomy" id="2606449"/>
    <lineage>
        <taxon>Bacteria</taxon>
        <taxon>Pseudomonadati</taxon>
        <taxon>Pseudomonadota</taxon>
        <taxon>Gammaproteobacteria</taxon>
        <taxon>Cellvibrionales</taxon>
        <taxon>Halieaceae</taxon>
        <taxon>Pseudohalioglobus</taxon>
    </lineage>
</organism>
<accession>A0A5B0WTJ3</accession>
<feature type="transmembrane region" description="Helical" evidence="1">
    <location>
        <begin position="662"/>
        <end position="683"/>
    </location>
</feature>
<dbReference type="AlphaFoldDB" id="A0A5B0WTJ3"/>
<dbReference type="EMBL" id="VTUX01000008">
    <property type="protein sequence ID" value="KAA1189209.1"/>
    <property type="molecule type" value="Genomic_DNA"/>
</dbReference>
<keyword evidence="1" id="KW-0472">Membrane</keyword>
<evidence type="ECO:0000256" key="1">
    <source>
        <dbReference type="SAM" id="Phobius"/>
    </source>
</evidence>
<feature type="transmembrane region" description="Helical" evidence="1">
    <location>
        <begin position="408"/>
        <end position="427"/>
    </location>
</feature>
<keyword evidence="1" id="KW-1133">Transmembrane helix</keyword>
<keyword evidence="3" id="KW-1185">Reference proteome</keyword>
<feature type="transmembrane region" description="Helical" evidence="1">
    <location>
        <begin position="223"/>
        <end position="243"/>
    </location>
</feature>
<protein>
    <submittedName>
        <fullName evidence="2">Uncharacterized protein</fullName>
    </submittedName>
</protein>
<name>A0A5B0WTJ3_9GAMM</name>